<reference evidence="2" key="1">
    <citation type="journal article" date="2021" name="J. Hered.">
        <title>Genome Assembly of Salicaceae Populus deltoides (Eastern Cottonwood) I-69 Based on Nanopore Sequencing and Hi-C Technologies.</title>
        <authorList>
            <person name="Bai S."/>
            <person name="Wu H."/>
            <person name="Zhang J."/>
            <person name="Pan Z."/>
            <person name="Zhao W."/>
            <person name="Li Z."/>
            <person name="Tong C."/>
        </authorList>
    </citation>
    <scope>NUCLEOTIDE SEQUENCE</scope>
    <source>
        <tissue evidence="2">Leaf</tissue>
    </source>
</reference>
<protein>
    <submittedName>
        <fullName evidence="2">Uncharacterized protein</fullName>
    </submittedName>
</protein>
<feature type="compositionally biased region" description="Low complexity" evidence="1">
    <location>
        <begin position="157"/>
        <end position="171"/>
    </location>
</feature>
<evidence type="ECO:0000313" key="2">
    <source>
        <dbReference type="EMBL" id="KAH8492287.1"/>
    </source>
</evidence>
<organism evidence="2 3">
    <name type="scientific">Populus deltoides</name>
    <name type="common">Eastern poplar</name>
    <name type="synonym">Eastern cottonwood</name>
    <dbReference type="NCBI Taxonomy" id="3696"/>
    <lineage>
        <taxon>Eukaryota</taxon>
        <taxon>Viridiplantae</taxon>
        <taxon>Streptophyta</taxon>
        <taxon>Embryophyta</taxon>
        <taxon>Tracheophyta</taxon>
        <taxon>Spermatophyta</taxon>
        <taxon>Magnoliopsida</taxon>
        <taxon>eudicotyledons</taxon>
        <taxon>Gunneridae</taxon>
        <taxon>Pentapetalae</taxon>
        <taxon>rosids</taxon>
        <taxon>fabids</taxon>
        <taxon>Malpighiales</taxon>
        <taxon>Salicaceae</taxon>
        <taxon>Saliceae</taxon>
        <taxon>Populus</taxon>
    </lineage>
</organism>
<evidence type="ECO:0000313" key="3">
    <source>
        <dbReference type="Proteomes" id="UP000807159"/>
    </source>
</evidence>
<name>A0A8T2XJR2_POPDE</name>
<feature type="compositionally biased region" description="Low complexity" evidence="1">
    <location>
        <begin position="92"/>
        <end position="107"/>
    </location>
</feature>
<proteinExistence type="predicted"/>
<dbReference type="Proteomes" id="UP000807159">
    <property type="component" value="Chromosome 12"/>
</dbReference>
<evidence type="ECO:0000256" key="1">
    <source>
        <dbReference type="SAM" id="MobiDB-lite"/>
    </source>
</evidence>
<keyword evidence="3" id="KW-1185">Reference proteome</keyword>
<feature type="region of interest" description="Disordered" evidence="1">
    <location>
        <begin position="92"/>
        <end position="118"/>
    </location>
</feature>
<feature type="compositionally biased region" description="Polar residues" evidence="1">
    <location>
        <begin position="1"/>
        <end position="36"/>
    </location>
</feature>
<gene>
    <name evidence="2" type="ORF">H0E87_021740</name>
</gene>
<feature type="region of interest" description="Disordered" evidence="1">
    <location>
        <begin position="1"/>
        <end position="79"/>
    </location>
</feature>
<comment type="caution">
    <text evidence="2">The sequence shown here is derived from an EMBL/GenBank/DDBJ whole genome shotgun (WGS) entry which is preliminary data.</text>
</comment>
<feature type="region of interest" description="Disordered" evidence="1">
    <location>
        <begin position="130"/>
        <end position="171"/>
    </location>
</feature>
<sequence>MAITTQTTHINLLQSSRPNSASFPSQLQEQGTNGVETQLPPHFASAAASPHHSAAVSSSFSTHGYTQPRPSSSISTDPLLLRSPRRLLLRLSNAGSSLPLSSGRGSSNPPPGLPQPTQQLLPLQFSQTVSFSFSSSGGGSSQPPRRLLQSASPTGQTLPLSTAAPTTTDDN</sequence>
<dbReference type="AlphaFoldDB" id="A0A8T2XJR2"/>
<dbReference type="EMBL" id="JACEGQ020000012">
    <property type="protein sequence ID" value="KAH8492287.1"/>
    <property type="molecule type" value="Genomic_DNA"/>
</dbReference>
<feature type="non-terminal residue" evidence="2">
    <location>
        <position position="171"/>
    </location>
</feature>
<feature type="compositionally biased region" description="Low complexity" evidence="1">
    <location>
        <begin position="40"/>
        <end position="61"/>
    </location>
</feature>
<accession>A0A8T2XJR2</accession>
<feature type="compositionally biased region" description="Polar residues" evidence="1">
    <location>
        <begin position="62"/>
        <end position="76"/>
    </location>
</feature>